<dbReference type="EMBL" id="JBGBPQ010000021">
    <property type="protein sequence ID" value="KAL1503822.1"/>
    <property type="molecule type" value="Genomic_DNA"/>
</dbReference>
<dbReference type="InterPro" id="IPR029052">
    <property type="entry name" value="Metallo-depent_PP-like"/>
</dbReference>
<reference evidence="1 2" key="1">
    <citation type="journal article" date="2024" name="Science">
        <title>Giant polyketide synthase enzymes in the biosynthesis of giant marine polyether toxins.</title>
        <authorList>
            <person name="Fallon T.R."/>
            <person name="Shende V.V."/>
            <person name="Wierzbicki I.H."/>
            <person name="Pendleton A.L."/>
            <person name="Watervoot N.F."/>
            <person name="Auber R.P."/>
            <person name="Gonzalez D.J."/>
            <person name="Wisecaver J.H."/>
            <person name="Moore B.S."/>
        </authorList>
    </citation>
    <scope>NUCLEOTIDE SEQUENCE [LARGE SCALE GENOMIC DNA]</scope>
    <source>
        <strain evidence="1 2">12B1</strain>
    </source>
</reference>
<accession>A0AB34IQT7</accession>
<dbReference type="SUPFAM" id="SSF56300">
    <property type="entry name" value="Metallo-dependent phosphatases"/>
    <property type="match status" value="1"/>
</dbReference>
<proteinExistence type="predicted"/>
<dbReference type="AlphaFoldDB" id="A0AB34IQT7"/>
<evidence type="ECO:0008006" key="3">
    <source>
        <dbReference type="Google" id="ProtNLM"/>
    </source>
</evidence>
<keyword evidence="2" id="KW-1185">Reference proteome</keyword>
<gene>
    <name evidence="1" type="ORF">AB1Y20_012289</name>
</gene>
<dbReference type="PANTHER" id="PTHR42254">
    <property type="entry name" value="METALLOPHOS DOMAIN-CONTAINING PROTEIN"/>
    <property type="match status" value="1"/>
</dbReference>
<sequence length="496" mass="54286">MLAEVAYLTDVEGNLAYFDRWVLHSRVLRYAPSSPTRLELTHANAHFVYGGDVVDRGDGNRRLLERLVRLKQDFPSRVHLLAGNRDLNKLRFSSELSDADMARPYTSIPKPHWSPSVPSLAEHLEDLSRRLGTPAAALDSRAERLRYYYTHTLGCPTTFEMRRAELALLSGRQPQEVSDEEVVEEARADVMPNGVMRQYLECAELAVILGNTLFVHGAIDAATMGVVPDDSTPFSLPTEPYPVRRVDGVHEWAAAMNAFLRRGLADHAARPEWDEARTARGGEQLLAVQNREASWGRTIVSNCYCDGGTITSTAAALRRAEFLSRPPSDAFAFAALCSDPRDQRVADWLASASIRRVVVGHKPSGDSPAVLSSRYTGVELISADTSYADPQAADGRGQSVACVLLRGPSLDENHSLVYGTLADGRRHEARLATLGGAADGEGGDPHVGVELEDGWWVKARLCEEGAGGGARYVCCRGAGREVEYKEVPEEELVHAV</sequence>
<evidence type="ECO:0000313" key="1">
    <source>
        <dbReference type="EMBL" id="KAL1503822.1"/>
    </source>
</evidence>
<name>A0AB34IQT7_PRYPA</name>
<comment type="caution">
    <text evidence="1">The sequence shown here is derived from an EMBL/GenBank/DDBJ whole genome shotgun (WGS) entry which is preliminary data.</text>
</comment>
<dbReference type="Gene3D" id="3.60.21.10">
    <property type="match status" value="1"/>
</dbReference>
<evidence type="ECO:0000313" key="2">
    <source>
        <dbReference type="Proteomes" id="UP001515480"/>
    </source>
</evidence>
<dbReference type="Proteomes" id="UP001515480">
    <property type="component" value="Unassembled WGS sequence"/>
</dbReference>
<organism evidence="1 2">
    <name type="scientific">Prymnesium parvum</name>
    <name type="common">Toxic golden alga</name>
    <dbReference type="NCBI Taxonomy" id="97485"/>
    <lineage>
        <taxon>Eukaryota</taxon>
        <taxon>Haptista</taxon>
        <taxon>Haptophyta</taxon>
        <taxon>Prymnesiophyceae</taxon>
        <taxon>Prymnesiales</taxon>
        <taxon>Prymnesiaceae</taxon>
        <taxon>Prymnesium</taxon>
    </lineage>
</organism>
<protein>
    <recommendedName>
        <fullName evidence="3">Calcineurin-like phosphoesterase domain-containing protein</fullName>
    </recommendedName>
</protein>
<dbReference type="PANTHER" id="PTHR42254:SF1">
    <property type="entry name" value="CALCINEURIN-LIKE PHOSPHOESTERASE DOMAIN-CONTAINING PROTEIN"/>
    <property type="match status" value="1"/>
</dbReference>